<dbReference type="SUPFAM" id="SSF47413">
    <property type="entry name" value="lambda repressor-like DNA-binding domains"/>
    <property type="match status" value="1"/>
</dbReference>
<dbReference type="GO" id="GO:0003700">
    <property type="term" value="F:DNA-binding transcription factor activity"/>
    <property type="evidence" value="ECO:0007669"/>
    <property type="project" value="TreeGrafter"/>
</dbReference>
<protein>
    <submittedName>
        <fullName evidence="5">LacI family DNA-binding transcriptional regulator</fullName>
    </submittedName>
</protein>
<reference evidence="5 6" key="1">
    <citation type="journal article" date="2019" name="Microorganisms">
        <title>Systematic Affiliation and Genome Analysis of Subtercola vilae DB165(T) with Particular Emphasis on Cold Adaptation of an Isolate from a High-Altitude Cold Volcano Lake.</title>
        <authorList>
            <person name="Villalobos A.S."/>
            <person name="Wiese J."/>
            <person name="Imhoff J.F."/>
            <person name="Dorador C."/>
            <person name="Keller A."/>
            <person name="Hentschel U."/>
        </authorList>
    </citation>
    <scope>NUCLEOTIDE SEQUENCE [LARGE SCALE GENOMIC DNA]</scope>
    <source>
        <strain evidence="5 6">DB165</strain>
    </source>
</reference>
<proteinExistence type="predicted"/>
<keyword evidence="1" id="KW-0805">Transcription regulation</keyword>
<dbReference type="Pfam" id="PF13377">
    <property type="entry name" value="Peripla_BP_3"/>
    <property type="match status" value="1"/>
</dbReference>
<comment type="caution">
    <text evidence="5">The sequence shown here is derived from an EMBL/GenBank/DDBJ whole genome shotgun (WGS) entry which is preliminary data.</text>
</comment>
<evidence type="ECO:0000256" key="3">
    <source>
        <dbReference type="ARBA" id="ARBA00023163"/>
    </source>
</evidence>
<dbReference type="OrthoDB" id="9785139at2"/>
<dbReference type="PANTHER" id="PTHR30146">
    <property type="entry name" value="LACI-RELATED TRANSCRIPTIONAL REPRESSOR"/>
    <property type="match status" value="1"/>
</dbReference>
<dbReference type="Proteomes" id="UP000306192">
    <property type="component" value="Unassembled WGS sequence"/>
</dbReference>
<keyword evidence="6" id="KW-1185">Reference proteome</keyword>
<evidence type="ECO:0000313" key="5">
    <source>
        <dbReference type="EMBL" id="TIH39103.1"/>
    </source>
</evidence>
<dbReference type="InterPro" id="IPR000843">
    <property type="entry name" value="HTH_LacI"/>
</dbReference>
<dbReference type="GO" id="GO:0000976">
    <property type="term" value="F:transcription cis-regulatory region binding"/>
    <property type="evidence" value="ECO:0007669"/>
    <property type="project" value="TreeGrafter"/>
</dbReference>
<name>A0A4T2C423_9MICO</name>
<keyword evidence="2 5" id="KW-0238">DNA-binding</keyword>
<evidence type="ECO:0000313" key="6">
    <source>
        <dbReference type="Proteomes" id="UP000306192"/>
    </source>
</evidence>
<dbReference type="SMART" id="SM00354">
    <property type="entry name" value="HTH_LACI"/>
    <property type="match status" value="1"/>
</dbReference>
<dbReference type="PANTHER" id="PTHR30146:SF153">
    <property type="entry name" value="LACTOSE OPERON REPRESSOR"/>
    <property type="match status" value="1"/>
</dbReference>
<evidence type="ECO:0000256" key="2">
    <source>
        <dbReference type="ARBA" id="ARBA00023125"/>
    </source>
</evidence>
<dbReference type="Gene3D" id="3.40.50.2300">
    <property type="match status" value="2"/>
</dbReference>
<dbReference type="EMBL" id="QYRT01000007">
    <property type="protein sequence ID" value="TIH39103.1"/>
    <property type="molecule type" value="Genomic_DNA"/>
</dbReference>
<accession>A0A4T2C423</accession>
<dbReference type="InterPro" id="IPR028082">
    <property type="entry name" value="Peripla_BP_I"/>
</dbReference>
<dbReference type="Gene3D" id="1.10.260.40">
    <property type="entry name" value="lambda repressor-like DNA-binding domains"/>
    <property type="match status" value="1"/>
</dbReference>
<dbReference type="SUPFAM" id="SSF53822">
    <property type="entry name" value="Periplasmic binding protein-like I"/>
    <property type="match status" value="1"/>
</dbReference>
<keyword evidence="3" id="KW-0804">Transcription</keyword>
<dbReference type="CDD" id="cd01392">
    <property type="entry name" value="HTH_LacI"/>
    <property type="match status" value="1"/>
</dbReference>
<evidence type="ECO:0000256" key="1">
    <source>
        <dbReference type="ARBA" id="ARBA00023015"/>
    </source>
</evidence>
<dbReference type="CDD" id="cd01574">
    <property type="entry name" value="PBP1_LacI"/>
    <property type="match status" value="1"/>
</dbReference>
<dbReference type="Pfam" id="PF00356">
    <property type="entry name" value="LacI"/>
    <property type="match status" value="1"/>
</dbReference>
<organism evidence="5 6">
    <name type="scientific">Subtercola vilae</name>
    <dbReference type="NCBI Taxonomy" id="2056433"/>
    <lineage>
        <taxon>Bacteria</taxon>
        <taxon>Bacillati</taxon>
        <taxon>Actinomycetota</taxon>
        <taxon>Actinomycetes</taxon>
        <taxon>Micrococcales</taxon>
        <taxon>Microbacteriaceae</taxon>
        <taxon>Subtercola</taxon>
    </lineage>
</organism>
<dbReference type="InterPro" id="IPR046335">
    <property type="entry name" value="LacI/GalR-like_sensor"/>
</dbReference>
<sequence length="331" mass="34734">MADVAKLAGVSGQTVSRVANGHSNVDATTRDRVLDAMKTLGYRPNVAARALRTGRSGSIGVIMFSLSTFGNRKTLDAIAMAAADEGYATTLIPILHPSQGAVSDAFVRLSEQAVDGVVIVIEAHVLDSAEIVLPAGLPVVIVDSDAGERYTVVDTDQYQGAQLATQHLLDLGHPQVWHISGPPSSFSAARRTQSWRATLEAANIVPPPVLIGDWSTTSGYELAQSLVARPEVTAIFAANDQMALGAMMAIHEAGREIPASISVVGFDDTEESGAFWPPLTTIHQDFVAVGRLCIDKLIAEIVGGHDTTGTTLVATRLVARSSTAPLGGTPH</sequence>
<evidence type="ECO:0000259" key="4">
    <source>
        <dbReference type="PROSITE" id="PS50932"/>
    </source>
</evidence>
<feature type="domain" description="HTH lacI-type" evidence="4">
    <location>
        <begin position="1"/>
        <end position="53"/>
    </location>
</feature>
<dbReference type="AlphaFoldDB" id="A0A4T2C423"/>
<gene>
    <name evidence="5" type="ORF">D4765_05845</name>
</gene>
<dbReference type="InterPro" id="IPR010982">
    <property type="entry name" value="Lambda_DNA-bd_dom_sf"/>
</dbReference>
<dbReference type="PROSITE" id="PS50932">
    <property type="entry name" value="HTH_LACI_2"/>
    <property type="match status" value="1"/>
</dbReference>